<keyword evidence="4" id="KW-1185">Reference proteome</keyword>
<sequence length="68" mass="7803">MVSIQWGKRIKAYRKLKGYTQIQFARKLGVSVSVIGEVERGTRIPNSNLLNRITDVLDITIEELYPPE</sequence>
<dbReference type="PROSITE" id="PS50943">
    <property type="entry name" value="HTH_CROC1"/>
    <property type="match status" value="1"/>
</dbReference>
<organism evidence="3 4">
    <name type="scientific">Aquibacillus rhizosphaerae</name>
    <dbReference type="NCBI Taxonomy" id="3051431"/>
    <lineage>
        <taxon>Bacteria</taxon>
        <taxon>Bacillati</taxon>
        <taxon>Bacillota</taxon>
        <taxon>Bacilli</taxon>
        <taxon>Bacillales</taxon>
        <taxon>Bacillaceae</taxon>
        <taxon>Aquibacillus</taxon>
    </lineage>
</organism>
<dbReference type="SUPFAM" id="SSF47413">
    <property type="entry name" value="lambda repressor-like DNA-binding domains"/>
    <property type="match status" value="1"/>
</dbReference>
<dbReference type="Proteomes" id="UP001235343">
    <property type="component" value="Unassembled WGS sequence"/>
</dbReference>
<dbReference type="InterPro" id="IPR010982">
    <property type="entry name" value="Lambda_DNA-bd_dom_sf"/>
</dbReference>
<dbReference type="Gene3D" id="1.10.260.40">
    <property type="entry name" value="lambda repressor-like DNA-binding domains"/>
    <property type="match status" value="1"/>
</dbReference>
<dbReference type="CDD" id="cd00093">
    <property type="entry name" value="HTH_XRE"/>
    <property type="match status" value="1"/>
</dbReference>
<dbReference type="SMART" id="SM00530">
    <property type="entry name" value="HTH_XRE"/>
    <property type="match status" value="1"/>
</dbReference>
<reference evidence="3 4" key="1">
    <citation type="submission" date="2023-06" db="EMBL/GenBank/DDBJ databases">
        <title>Aquibacillus rhizosphaerae LR5S19.</title>
        <authorList>
            <person name="Sun J.-Q."/>
        </authorList>
    </citation>
    <scope>NUCLEOTIDE SEQUENCE [LARGE SCALE GENOMIC DNA]</scope>
    <source>
        <strain evidence="3 4">LR5S19</strain>
    </source>
</reference>
<evidence type="ECO:0000259" key="2">
    <source>
        <dbReference type="PROSITE" id="PS50943"/>
    </source>
</evidence>
<dbReference type="PANTHER" id="PTHR46558:SF4">
    <property type="entry name" value="DNA-BIDING PHAGE PROTEIN"/>
    <property type="match status" value="1"/>
</dbReference>
<gene>
    <name evidence="3" type="ORF">QQS35_08640</name>
</gene>
<evidence type="ECO:0000313" key="3">
    <source>
        <dbReference type="EMBL" id="MDL4840510.1"/>
    </source>
</evidence>
<dbReference type="InterPro" id="IPR001387">
    <property type="entry name" value="Cro/C1-type_HTH"/>
</dbReference>
<comment type="caution">
    <text evidence="3">The sequence shown here is derived from an EMBL/GenBank/DDBJ whole genome shotgun (WGS) entry which is preliminary data.</text>
</comment>
<dbReference type="EMBL" id="JASTZU010000028">
    <property type="protein sequence ID" value="MDL4840510.1"/>
    <property type="molecule type" value="Genomic_DNA"/>
</dbReference>
<dbReference type="PANTHER" id="PTHR46558">
    <property type="entry name" value="TRACRIPTIONAL REGULATORY PROTEIN-RELATED-RELATED"/>
    <property type="match status" value="1"/>
</dbReference>
<proteinExistence type="predicted"/>
<evidence type="ECO:0000256" key="1">
    <source>
        <dbReference type="ARBA" id="ARBA00023125"/>
    </source>
</evidence>
<dbReference type="Pfam" id="PF01381">
    <property type="entry name" value="HTH_3"/>
    <property type="match status" value="1"/>
</dbReference>
<feature type="domain" description="HTH cro/C1-type" evidence="2">
    <location>
        <begin position="10"/>
        <end position="64"/>
    </location>
</feature>
<accession>A0ABT7L3R7</accession>
<dbReference type="RefSeq" id="WP_285931571.1">
    <property type="nucleotide sequence ID" value="NZ_JASTZU010000028.1"/>
</dbReference>
<name>A0ABT7L3R7_9BACI</name>
<keyword evidence="1" id="KW-0238">DNA-binding</keyword>
<evidence type="ECO:0000313" key="4">
    <source>
        <dbReference type="Proteomes" id="UP001235343"/>
    </source>
</evidence>
<protein>
    <submittedName>
        <fullName evidence="3">Helix-turn-helix transcriptional regulator</fullName>
    </submittedName>
</protein>